<gene>
    <name evidence="3" type="ORF">NR989_07530</name>
</gene>
<accession>A0ABY8C7I0</accession>
<dbReference type="Gene3D" id="3.50.50.60">
    <property type="entry name" value="FAD/NAD(P)-binding domain"/>
    <property type="match status" value="1"/>
</dbReference>
<dbReference type="InterPro" id="IPR002937">
    <property type="entry name" value="Amino_oxidase"/>
</dbReference>
<dbReference type="Proteomes" id="UP001222275">
    <property type="component" value="Chromosome"/>
</dbReference>
<evidence type="ECO:0000256" key="1">
    <source>
        <dbReference type="SAM" id="Phobius"/>
    </source>
</evidence>
<reference evidence="3 4" key="1">
    <citation type="submission" date="2022-06" db="EMBL/GenBank/DDBJ databases">
        <title>Thiomicrohabdus sp. nov, an obligately chemolithoautotrophic, sulfur-oxidizing bacterium isolated from beach of Guanyin Mountain. Amoy.</title>
        <authorList>
            <person name="Zhu H."/>
        </authorList>
    </citation>
    <scope>NUCLEOTIDE SEQUENCE [LARGE SCALE GENOMIC DNA]</scope>
    <source>
        <strain evidence="3 4">XGS-01</strain>
    </source>
</reference>
<dbReference type="EMBL" id="CP102381">
    <property type="protein sequence ID" value="WEJ61864.1"/>
    <property type="molecule type" value="Genomic_DNA"/>
</dbReference>
<keyword evidence="1" id="KW-0472">Membrane</keyword>
<feature type="transmembrane region" description="Helical" evidence="1">
    <location>
        <begin position="167"/>
        <end position="189"/>
    </location>
</feature>
<sequence length="455" mass="51634">MKILNERKKIAVVGSGISGISAAWFLSQKHEVTLFEKNEKIGGHTNTITLDIEGKKQPVDTGFIVFNTPNYPNLTAMLKNLNVQTQETEMSFSVTADGGRMEYSGNNLNTLFAQRRNLLSVAHWKMISEILRFNKQAKKDLDADLPLTLSLGDYLNQHGFSQRMRDYYLLPMAAAIWSCPLETMMLFPIGSFLQFFENHGLLNIEDRPQWESVVNGSEQYLKAILEKDAFKVKLASPVEKVYKTDFGMAVRTQSGDETVFDDVVFASHADETYRMLDESLKADFHILENFKYQENIAYLHSDSSLMPKRKLAWAAWNYLRDTQSKESPVAVTYWMNLLQNIKIKTPLLVTLNPSHPPLKSLTHQRIVYEHPVFDAAAMSSQSKLGSLQGNHNLWFCGSYFGYGFHEDGLTSSVNLAKLWNIDLPWEKEPSEQVSNELNGIAEKQALNELGEVKNG</sequence>
<protein>
    <submittedName>
        <fullName evidence="3">FAD-dependent oxidoreductase</fullName>
    </submittedName>
</protein>
<dbReference type="InterPro" id="IPR036188">
    <property type="entry name" value="FAD/NAD-bd_sf"/>
</dbReference>
<dbReference type="Gene3D" id="3.30.70.1990">
    <property type="match status" value="1"/>
</dbReference>
<organism evidence="3 4">
    <name type="scientific">Thiomicrorhabdus lithotrophica</name>
    <dbReference type="NCBI Taxonomy" id="2949997"/>
    <lineage>
        <taxon>Bacteria</taxon>
        <taxon>Pseudomonadati</taxon>
        <taxon>Pseudomonadota</taxon>
        <taxon>Gammaproteobacteria</taxon>
        <taxon>Thiotrichales</taxon>
        <taxon>Piscirickettsiaceae</taxon>
        <taxon>Thiomicrorhabdus</taxon>
    </lineage>
</organism>
<feature type="domain" description="Amine oxidase" evidence="2">
    <location>
        <begin position="17"/>
        <end position="280"/>
    </location>
</feature>
<dbReference type="Gene3D" id="1.10.405.20">
    <property type="match status" value="1"/>
</dbReference>
<dbReference type="InterPro" id="IPR050464">
    <property type="entry name" value="Zeta_carotene_desat/Oxidored"/>
</dbReference>
<dbReference type="RefSeq" id="WP_275594124.1">
    <property type="nucleotide sequence ID" value="NZ_CP102381.1"/>
</dbReference>
<dbReference type="PANTHER" id="PTHR42923:SF17">
    <property type="entry name" value="AMINE OXIDASE DOMAIN-CONTAINING PROTEIN"/>
    <property type="match status" value="1"/>
</dbReference>
<proteinExistence type="predicted"/>
<dbReference type="SUPFAM" id="SSF51905">
    <property type="entry name" value="FAD/NAD(P)-binding domain"/>
    <property type="match status" value="1"/>
</dbReference>
<evidence type="ECO:0000259" key="2">
    <source>
        <dbReference type="Pfam" id="PF01593"/>
    </source>
</evidence>
<keyword evidence="4" id="KW-1185">Reference proteome</keyword>
<keyword evidence="1" id="KW-0812">Transmembrane</keyword>
<keyword evidence="1" id="KW-1133">Transmembrane helix</keyword>
<name>A0ABY8C7I0_9GAMM</name>
<dbReference type="PANTHER" id="PTHR42923">
    <property type="entry name" value="PROTOPORPHYRINOGEN OXIDASE"/>
    <property type="match status" value="1"/>
</dbReference>
<evidence type="ECO:0000313" key="4">
    <source>
        <dbReference type="Proteomes" id="UP001222275"/>
    </source>
</evidence>
<dbReference type="Pfam" id="PF01593">
    <property type="entry name" value="Amino_oxidase"/>
    <property type="match status" value="1"/>
</dbReference>
<evidence type="ECO:0000313" key="3">
    <source>
        <dbReference type="EMBL" id="WEJ61864.1"/>
    </source>
</evidence>